<dbReference type="EMBL" id="JAKKSL010000005">
    <property type="protein sequence ID" value="MCI2285598.1"/>
    <property type="molecule type" value="Genomic_DNA"/>
</dbReference>
<sequence>MTLHSYLADGMATEADEEYEQTAIEVRLASPVTDTLSYIVGVYVDDSNLSNIQSVAVNGLVGAQFGHVYHGIPSQLQDSSTMSAFLSTTYNVSDDFRLIFGGRYTSQEKEYKRRNGACIDYLYNLFLGDETDGYTKQGTLPPNATDGSVGEITNCGTFNGYNDDRTSDNFMGEVVAQWDLNSDTVVYAKVGESVKSGGFNFSNTVTDSSKMEYDDETALGYEIGYKSMLLDGNAELNVTIFRTEFDDLQLQSLGNKRRSSASWCYW</sequence>
<name>A0ABS9X5T9_9GAMM</name>
<keyword evidence="6" id="KW-0408">Iron</keyword>
<feature type="domain" description="TonB-dependent receptor-like beta-barrel" evidence="11">
    <location>
        <begin position="63"/>
        <end position="254"/>
    </location>
</feature>
<organism evidence="12 13">
    <name type="scientific">Colwellia maritima</name>
    <dbReference type="NCBI Taxonomy" id="2912588"/>
    <lineage>
        <taxon>Bacteria</taxon>
        <taxon>Pseudomonadati</taxon>
        <taxon>Pseudomonadota</taxon>
        <taxon>Gammaproteobacteria</taxon>
        <taxon>Alteromonadales</taxon>
        <taxon>Colwelliaceae</taxon>
        <taxon>Colwellia</taxon>
    </lineage>
</organism>
<evidence type="ECO:0000256" key="6">
    <source>
        <dbReference type="ARBA" id="ARBA00023004"/>
    </source>
</evidence>
<dbReference type="InterPro" id="IPR039426">
    <property type="entry name" value="TonB-dep_rcpt-like"/>
</dbReference>
<keyword evidence="12" id="KW-0675">Receptor</keyword>
<keyword evidence="3" id="KW-1134">Transmembrane beta strand</keyword>
<keyword evidence="7" id="KW-0406">Ion transport</keyword>
<keyword evidence="10" id="KW-0998">Cell outer membrane</keyword>
<keyword evidence="8" id="KW-0798">TonB box</keyword>
<evidence type="ECO:0000256" key="1">
    <source>
        <dbReference type="ARBA" id="ARBA00004571"/>
    </source>
</evidence>
<evidence type="ECO:0000256" key="10">
    <source>
        <dbReference type="ARBA" id="ARBA00023237"/>
    </source>
</evidence>
<dbReference type="RefSeq" id="WP_242288471.1">
    <property type="nucleotide sequence ID" value="NZ_JAKKSL010000005.1"/>
</dbReference>
<keyword evidence="4" id="KW-0410">Iron transport</keyword>
<keyword evidence="13" id="KW-1185">Reference proteome</keyword>
<comment type="subcellular location">
    <subcellularLocation>
        <location evidence="1">Cell outer membrane</location>
        <topology evidence="1">Multi-pass membrane protein</topology>
    </subcellularLocation>
</comment>
<protein>
    <submittedName>
        <fullName evidence="12">TonB-dependent receptor</fullName>
    </submittedName>
</protein>
<evidence type="ECO:0000256" key="8">
    <source>
        <dbReference type="ARBA" id="ARBA00023077"/>
    </source>
</evidence>
<evidence type="ECO:0000256" key="9">
    <source>
        <dbReference type="ARBA" id="ARBA00023136"/>
    </source>
</evidence>
<evidence type="ECO:0000256" key="4">
    <source>
        <dbReference type="ARBA" id="ARBA00022496"/>
    </source>
</evidence>
<gene>
    <name evidence="12" type="ORF">L3081_22200</name>
</gene>
<reference evidence="12" key="1">
    <citation type="submission" date="2022-01" db="EMBL/GenBank/DDBJ databases">
        <title>Colwellia maritima, isolated from seawater.</title>
        <authorList>
            <person name="Kristyanto S."/>
            <person name="Jung J."/>
            <person name="Jeon C.O."/>
        </authorList>
    </citation>
    <scope>NUCLEOTIDE SEQUENCE</scope>
    <source>
        <strain evidence="12">MSW7</strain>
    </source>
</reference>
<dbReference type="InterPro" id="IPR000531">
    <property type="entry name" value="Beta-barrel_TonB"/>
</dbReference>
<dbReference type="PANTHER" id="PTHR32552:SF81">
    <property type="entry name" value="TONB-DEPENDENT OUTER MEMBRANE RECEPTOR"/>
    <property type="match status" value="1"/>
</dbReference>
<evidence type="ECO:0000313" key="13">
    <source>
        <dbReference type="Proteomes" id="UP001139646"/>
    </source>
</evidence>
<dbReference type="Proteomes" id="UP001139646">
    <property type="component" value="Unassembled WGS sequence"/>
</dbReference>
<keyword evidence="2" id="KW-0813">Transport</keyword>
<evidence type="ECO:0000256" key="2">
    <source>
        <dbReference type="ARBA" id="ARBA00022448"/>
    </source>
</evidence>
<keyword evidence="5" id="KW-0812">Transmembrane</keyword>
<evidence type="ECO:0000256" key="7">
    <source>
        <dbReference type="ARBA" id="ARBA00023065"/>
    </source>
</evidence>
<dbReference type="Pfam" id="PF00593">
    <property type="entry name" value="TonB_dep_Rec_b-barrel"/>
    <property type="match status" value="1"/>
</dbReference>
<evidence type="ECO:0000259" key="11">
    <source>
        <dbReference type="Pfam" id="PF00593"/>
    </source>
</evidence>
<evidence type="ECO:0000313" key="12">
    <source>
        <dbReference type="EMBL" id="MCI2285598.1"/>
    </source>
</evidence>
<dbReference type="PANTHER" id="PTHR32552">
    <property type="entry name" value="FERRICHROME IRON RECEPTOR-RELATED"/>
    <property type="match status" value="1"/>
</dbReference>
<evidence type="ECO:0000256" key="3">
    <source>
        <dbReference type="ARBA" id="ARBA00022452"/>
    </source>
</evidence>
<proteinExistence type="predicted"/>
<dbReference type="Gene3D" id="2.40.170.20">
    <property type="entry name" value="TonB-dependent receptor, beta-barrel domain"/>
    <property type="match status" value="1"/>
</dbReference>
<keyword evidence="9" id="KW-0472">Membrane</keyword>
<dbReference type="SUPFAM" id="SSF56935">
    <property type="entry name" value="Porins"/>
    <property type="match status" value="1"/>
</dbReference>
<accession>A0ABS9X5T9</accession>
<dbReference type="InterPro" id="IPR036942">
    <property type="entry name" value="Beta-barrel_TonB_sf"/>
</dbReference>
<evidence type="ECO:0000256" key="5">
    <source>
        <dbReference type="ARBA" id="ARBA00022692"/>
    </source>
</evidence>
<comment type="caution">
    <text evidence="12">The sequence shown here is derived from an EMBL/GenBank/DDBJ whole genome shotgun (WGS) entry which is preliminary data.</text>
</comment>